<organism evidence="2 3">
    <name type="scientific">Adhaeretor mobilis</name>
    <dbReference type="NCBI Taxonomy" id="1930276"/>
    <lineage>
        <taxon>Bacteria</taxon>
        <taxon>Pseudomonadati</taxon>
        <taxon>Planctomycetota</taxon>
        <taxon>Planctomycetia</taxon>
        <taxon>Pirellulales</taxon>
        <taxon>Lacipirellulaceae</taxon>
        <taxon>Adhaeretor</taxon>
    </lineage>
</organism>
<evidence type="ECO:0000313" key="2">
    <source>
        <dbReference type="EMBL" id="QDT01402.1"/>
    </source>
</evidence>
<keyword evidence="1" id="KW-1133">Transmembrane helix</keyword>
<evidence type="ECO:0000256" key="1">
    <source>
        <dbReference type="SAM" id="Phobius"/>
    </source>
</evidence>
<gene>
    <name evidence="2" type="ORF">HG15A2_47440</name>
</gene>
<proteinExistence type="predicted"/>
<feature type="transmembrane region" description="Helical" evidence="1">
    <location>
        <begin position="7"/>
        <end position="26"/>
    </location>
</feature>
<dbReference type="KEGG" id="amob:HG15A2_47440"/>
<keyword evidence="3" id="KW-1185">Reference proteome</keyword>
<keyword evidence="1" id="KW-0812">Transmembrane</keyword>
<accession>A0A517N2P5</accession>
<dbReference type="EMBL" id="CP036263">
    <property type="protein sequence ID" value="QDT01402.1"/>
    <property type="molecule type" value="Genomic_DNA"/>
</dbReference>
<dbReference type="AlphaFoldDB" id="A0A517N2P5"/>
<dbReference type="Proteomes" id="UP000319852">
    <property type="component" value="Chromosome"/>
</dbReference>
<keyword evidence="1" id="KW-0472">Membrane</keyword>
<evidence type="ECO:0000313" key="3">
    <source>
        <dbReference type="Proteomes" id="UP000319852"/>
    </source>
</evidence>
<protein>
    <submittedName>
        <fullName evidence="2">Uncharacterized protein</fullName>
    </submittedName>
</protein>
<name>A0A517N2P5_9BACT</name>
<reference evidence="2 3" key="1">
    <citation type="submission" date="2019-02" db="EMBL/GenBank/DDBJ databases">
        <title>Deep-cultivation of Planctomycetes and their phenomic and genomic characterization uncovers novel biology.</title>
        <authorList>
            <person name="Wiegand S."/>
            <person name="Jogler M."/>
            <person name="Boedeker C."/>
            <person name="Pinto D."/>
            <person name="Vollmers J."/>
            <person name="Rivas-Marin E."/>
            <person name="Kohn T."/>
            <person name="Peeters S.H."/>
            <person name="Heuer A."/>
            <person name="Rast P."/>
            <person name="Oberbeckmann S."/>
            <person name="Bunk B."/>
            <person name="Jeske O."/>
            <person name="Meyerdierks A."/>
            <person name="Storesund J.E."/>
            <person name="Kallscheuer N."/>
            <person name="Luecker S."/>
            <person name="Lage O.M."/>
            <person name="Pohl T."/>
            <person name="Merkel B.J."/>
            <person name="Hornburger P."/>
            <person name="Mueller R.-W."/>
            <person name="Bruemmer F."/>
            <person name="Labrenz M."/>
            <person name="Spormann A.M."/>
            <person name="Op den Camp H."/>
            <person name="Overmann J."/>
            <person name="Amann R."/>
            <person name="Jetten M.S.M."/>
            <person name="Mascher T."/>
            <person name="Medema M.H."/>
            <person name="Devos D.P."/>
            <person name="Kaster A.-K."/>
            <person name="Ovreas L."/>
            <person name="Rohde M."/>
            <person name="Galperin M.Y."/>
            <person name="Jogler C."/>
        </authorList>
    </citation>
    <scope>NUCLEOTIDE SEQUENCE [LARGE SCALE GENOMIC DNA]</scope>
    <source>
        <strain evidence="2 3">HG15A2</strain>
    </source>
</reference>
<sequence length="42" mass="4580">MLISSRLFLSRVIVCCAVLATLFVAYDVDSKKSAPLPDPHMA</sequence>